<evidence type="ECO:0000313" key="1">
    <source>
        <dbReference type="EMBL" id="NIK74544.1"/>
    </source>
</evidence>
<dbReference type="PROSITE" id="PS51257">
    <property type="entry name" value="PROKAR_LIPOPROTEIN"/>
    <property type="match status" value="1"/>
</dbReference>
<comment type="caution">
    <text evidence="1">The sequence shown here is derived from an EMBL/GenBank/DDBJ whole genome shotgun (WGS) entry which is preliminary data.</text>
</comment>
<accession>A0A846MSF9</accession>
<protein>
    <recommendedName>
        <fullName evidence="3">DUF4843 domain-containing protein</fullName>
    </recommendedName>
</protein>
<evidence type="ECO:0008006" key="3">
    <source>
        <dbReference type="Google" id="ProtNLM"/>
    </source>
</evidence>
<keyword evidence="2" id="KW-1185">Reference proteome</keyword>
<sequence>MKKILYSMGVFVTSAFLLSSCKIEDPGTSIKYDGQSFVEFDILTSGNVLPPDGIDIVEDGVPTVKSFKINLVGKVPQQEVKIKVSVLGASTAVAGTHYNLPSTEVTIPAGQTSGNLVVEILDDNLTVGRFDTLWLVLEGGDGYVPAEKFKNLPYVFGVCPFNINTFTGNYNCDEPGYKVYPVKFTRVSGTTVKNDNFWDVGAQINYVFAADGSSVTIPTQPFVYGPYNLVVDGASPSKPSTCSGSFKVDYEVRFQAGGVVENNTHTFTKR</sequence>
<dbReference type="Gene3D" id="2.60.40.2030">
    <property type="match status" value="1"/>
</dbReference>
<dbReference type="Proteomes" id="UP000537126">
    <property type="component" value="Unassembled WGS sequence"/>
</dbReference>
<organism evidence="1 2">
    <name type="scientific">Thermonema lapsum</name>
    <dbReference type="NCBI Taxonomy" id="28195"/>
    <lineage>
        <taxon>Bacteria</taxon>
        <taxon>Pseudomonadati</taxon>
        <taxon>Bacteroidota</taxon>
        <taxon>Cytophagia</taxon>
        <taxon>Cytophagales</taxon>
        <taxon>Thermonemataceae</taxon>
        <taxon>Thermonema</taxon>
    </lineage>
</organism>
<gene>
    <name evidence="1" type="ORF">FHS56_002069</name>
</gene>
<evidence type="ECO:0000313" key="2">
    <source>
        <dbReference type="Proteomes" id="UP000537126"/>
    </source>
</evidence>
<dbReference type="RefSeq" id="WP_166920409.1">
    <property type="nucleotide sequence ID" value="NZ_JAASRN010000003.1"/>
</dbReference>
<proteinExistence type="predicted"/>
<dbReference type="AlphaFoldDB" id="A0A846MSF9"/>
<dbReference type="SUPFAM" id="SSF141072">
    <property type="entry name" value="CalX-like"/>
    <property type="match status" value="1"/>
</dbReference>
<dbReference type="EMBL" id="JAASRN010000003">
    <property type="protein sequence ID" value="NIK74544.1"/>
    <property type="molecule type" value="Genomic_DNA"/>
</dbReference>
<name>A0A846MSF9_9BACT</name>
<dbReference type="InterPro" id="IPR038081">
    <property type="entry name" value="CalX-like_sf"/>
</dbReference>
<reference evidence="1 2" key="1">
    <citation type="submission" date="2020-03" db="EMBL/GenBank/DDBJ databases">
        <title>Genomic Encyclopedia of Type Strains, Phase IV (KMG-IV): sequencing the most valuable type-strain genomes for metagenomic binning, comparative biology and taxonomic classification.</title>
        <authorList>
            <person name="Goeker M."/>
        </authorList>
    </citation>
    <scope>NUCLEOTIDE SEQUENCE [LARGE SCALE GENOMIC DNA]</scope>
    <source>
        <strain evidence="1 2">DSM 5718</strain>
    </source>
</reference>